<evidence type="ECO:0000313" key="1">
    <source>
        <dbReference type="Proteomes" id="UP000887565"/>
    </source>
</evidence>
<accession>A0A915L967</accession>
<keyword evidence="1" id="KW-1185">Reference proteome</keyword>
<sequence>MHKIIEFLTKIENLWIRSVKFGEFWSVILEICAKRCKFSSKKTNLRGKYARKSRILMKRSENYVEFDKFR</sequence>
<reference evidence="2" key="1">
    <citation type="submission" date="2022-11" db="UniProtKB">
        <authorList>
            <consortium name="WormBaseParasite"/>
        </authorList>
    </citation>
    <scope>IDENTIFICATION</scope>
</reference>
<evidence type="ECO:0000313" key="2">
    <source>
        <dbReference type="WBParaSite" id="nRc.2.0.1.t47589-RA"/>
    </source>
</evidence>
<proteinExistence type="predicted"/>
<dbReference type="WBParaSite" id="nRc.2.0.1.t47589-RA">
    <property type="protein sequence ID" value="nRc.2.0.1.t47589-RA"/>
    <property type="gene ID" value="nRc.2.0.1.g47589"/>
</dbReference>
<dbReference type="Proteomes" id="UP000887565">
    <property type="component" value="Unplaced"/>
</dbReference>
<dbReference type="AlphaFoldDB" id="A0A915L967"/>
<protein>
    <submittedName>
        <fullName evidence="2">Uncharacterized protein</fullName>
    </submittedName>
</protein>
<name>A0A915L967_ROMCU</name>
<organism evidence="1 2">
    <name type="scientific">Romanomermis culicivorax</name>
    <name type="common">Nematode worm</name>
    <dbReference type="NCBI Taxonomy" id="13658"/>
    <lineage>
        <taxon>Eukaryota</taxon>
        <taxon>Metazoa</taxon>
        <taxon>Ecdysozoa</taxon>
        <taxon>Nematoda</taxon>
        <taxon>Enoplea</taxon>
        <taxon>Dorylaimia</taxon>
        <taxon>Mermithida</taxon>
        <taxon>Mermithoidea</taxon>
        <taxon>Mermithidae</taxon>
        <taxon>Romanomermis</taxon>
    </lineage>
</organism>